<dbReference type="AlphaFoldDB" id="A0AAV2RBV1"/>
<dbReference type="PROSITE" id="PS00134">
    <property type="entry name" value="TRYPSIN_HIS"/>
    <property type="match status" value="1"/>
</dbReference>
<dbReference type="PROSITE" id="PS50240">
    <property type="entry name" value="TRYPSIN_DOM"/>
    <property type="match status" value="1"/>
</dbReference>
<dbReference type="InterPro" id="IPR043504">
    <property type="entry name" value="Peptidase_S1_PA_chymotrypsin"/>
</dbReference>
<dbReference type="InterPro" id="IPR009003">
    <property type="entry name" value="Peptidase_S1_PA"/>
</dbReference>
<keyword evidence="1" id="KW-1015">Disulfide bond</keyword>
<dbReference type="EMBL" id="CAXKWB010018747">
    <property type="protein sequence ID" value="CAL4121178.1"/>
    <property type="molecule type" value="Genomic_DNA"/>
</dbReference>
<keyword evidence="5" id="KW-1185">Reference proteome</keyword>
<protein>
    <recommendedName>
        <fullName evidence="3">Peptidase S1 domain-containing protein</fullName>
    </recommendedName>
</protein>
<evidence type="ECO:0000256" key="1">
    <source>
        <dbReference type="ARBA" id="ARBA00023157"/>
    </source>
</evidence>
<sequence length="177" mass="19150">KRASVPIVKNSDCERSLRNTDLDSSFNLDRTFSCAGGQGAGICPTDGGAPLVCPKPNNPNQYVQVGLVTFNIGCNKIGNPEVFSSIPQTVDWISEILQKELGSPRQKPITTTPQPGSCGNTFSAEIGDRIINGSPTVSGQYPWMVRLSYHSEFHKRPVACGATLISRRWVLTAAHCM</sequence>
<accession>A0AAV2RBV1</accession>
<evidence type="ECO:0000256" key="2">
    <source>
        <dbReference type="ARBA" id="ARBA00024195"/>
    </source>
</evidence>
<dbReference type="InterPro" id="IPR051487">
    <property type="entry name" value="Ser/Thr_Proteases_Immune/Dev"/>
</dbReference>
<feature type="non-terminal residue" evidence="4">
    <location>
        <position position="1"/>
    </location>
</feature>
<organism evidence="4 5">
    <name type="scientific">Meganyctiphanes norvegica</name>
    <name type="common">Northern krill</name>
    <name type="synonym">Thysanopoda norvegica</name>
    <dbReference type="NCBI Taxonomy" id="48144"/>
    <lineage>
        <taxon>Eukaryota</taxon>
        <taxon>Metazoa</taxon>
        <taxon>Ecdysozoa</taxon>
        <taxon>Arthropoda</taxon>
        <taxon>Crustacea</taxon>
        <taxon>Multicrustacea</taxon>
        <taxon>Malacostraca</taxon>
        <taxon>Eumalacostraca</taxon>
        <taxon>Eucarida</taxon>
        <taxon>Euphausiacea</taxon>
        <taxon>Euphausiidae</taxon>
        <taxon>Meganyctiphanes</taxon>
    </lineage>
</organism>
<evidence type="ECO:0000259" key="3">
    <source>
        <dbReference type="PROSITE" id="PS50240"/>
    </source>
</evidence>
<feature type="non-terminal residue" evidence="4">
    <location>
        <position position="177"/>
    </location>
</feature>
<dbReference type="SUPFAM" id="SSF50494">
    <property type="entry name" value="Trypsin-like serine proteases"/>
    <property type="match status" value="2"/>
</dbReference>
<dbReference type="GO" id="GO:0006508">
    <property type="term" value="P:proteolysis"/>
    <property type="evidence" value="ECO:0007669"/>
    <property type="project" value="InterPro"/>
</dbReference>
<dbReference type="GO" id="GO:0004252">
    <property type="term" value="F:serine-type endopeptidase activity"/>
    <property type="evidence" value="ECO:0007669"/>
    <property type="project" value="InterPro"/>
</dbReference>
<dbReference type="Proteomes" id="UP001497623">
    <property type="component" value="Unassembled WGS sequence"/>
</dbReference>
<comment type="similarity">
    <text evidence="2">Belongs to the peptidase S1 family. CLIP subfamily.</text>
</comment>
<dbReference type="InterPro" id="IPR001254">
    <property type="entry name" value="Trypsin_dom"/>
</dbReference>
<gene>
    <name evidence="4" type="ORF">MNOR_LOCUS22349</name>
</gene>
<name>A0AAV2RBV1_MEGNR</name>
<dbReference type="InterPro" id="IPR018114">
    <property type="entry name" value="TRYPSIN_HIS"/>
</dbReference>
<comment type="caution">
    <text evidence="4">The sequence shown here is derived from an EMBL/GenBank/DDBJ whole genome shotgun (WGS) entry which is preliminary data.</text>
</comment>
<reference evidence="4 5" key="1">
    <citation type="submission" date="2024-05" db="EMBL/GenBank/DDBJ databases">
        <authorList>
            <person name="Wallberg A."/>
        </authorList>
    </citation>
    <scope>NUCLEOTIDE SEQUENCE [LARGE SCALE GENOMIC DNA]</scope>
</reference>
<proteinExistence type="inferred from homology"/>
<dbReference type="PANTHER" id="PTHR24256">
    <property type="entry name" value="TRYPTASE-RELATED"/>
    <property type="match status" value="1"/>
</dbReference>
<dbReference type="Pfam" id="PF00089">
    <property type="entry name" value="Trypsin"/>
    <property type="match status" value="2"/>
</dbReference>
<feature type="domain" description="Peptidase S1" evidence="3">
    <location>
        <begin position="1"/>
        <end position="98"/>
    </location>
</feature>
<evidence type="ECO:0000313" key="4">
    <source>
        <dbReference type="EMBL" id="CAL4121178.1"/>
    </source>
</evidence>
<dbReference type="Gene3D" id="2.40.10.10">
    <property type="entry name" value="Trypsin-like serine proteases"/>
    <property type="match status" value="2"/>
</dbReference>
<evidence type="ECO:0000313" key="5">
    <source>
        <dbReference type="Proteomes" id="UP001497623"/>
    </source>
</evidence>